<dbReference type="InterPro" id="IPR005202">
    <property type="entry name" value="TF_GRAS"/>
</dbReference>
<reference evidence="7 10" key="2">
    <citation type="journal article" date="2014" name="BMC Genomics">
        <title>An improved genome release (version Mt4.0) for the model legume Medicago truncatula.</title>
        <authorList>
            <person name="Tang H."/>
            <person name="Krishnakumar V."/>
            <person name="Bidwell S."/>
            <person name="Rosen B."/>
            <person name="Chan A."/>
            <person name="Zhou S."/>
            <person name="Gentzbittel L."/>
            <person name="Childs K.L."/>
            <person name="Yandell M."/>
            <person name="Gundlach H."/>
            <person name="Mayer K.F."/>
            <person name="Schwartz D.C."/>
            <person name="Town C.D."/>
        </authorList>
    </citation>
    <scope>GENOME REANNOTATION</scope>
    <source>
        <strain evidence="9 10">cv. Jemalong A17</strain>
    </source>
</reference>
<evidence type="ECO:0000256" key="3">
    <source>
        <dbReference type="ARBA" id="ARBA00023163"/>
    </source>
</evidence>
<dbReference type="EMBL" id="PSQE01000007">
    <property type="protein sequence ID" value="RHN45938.1"/>
    <property type="molecule type" value="Genomic_DNA"/>
</dbReference>
<accession>G7L175</accession>
<evidence type="ECO:0000313" key="8">
    <source>
        <dbReference type="EMBL" id="RHN45938.1"/>
    </source>
</evidence>
<dbReference type="GO" id="GO:0043565">
    <property type="term" value="F:sequence-specific DNA binding"/>
    <property type="evidence" value="ECO:0000318"/>
    <property type="project" value="GO_Central"/>
</dbReference>
<dbReference type="PANTHER" id="PTHR31636">
    <property type="entry name" value="OSJNBA0084A10.13 PROTEIN-RELATED"/>
    <property type="match status" value="1"/>
</dbReference>
<evidence type="ECO:0000256" key="4">
    <source>
        <dbReference type="ARBA" id="ARBA00023242"/>
    </source>
</evidence>
<organism evidence="7 10">
    <name type="scientific">Medicago truncatula</name>
    <name type="common">Barrel medic</name>
    <name type="synonym">Medicago tribuloides</name>
    <dbReference type="NCBI Taxonomy" id="3880"/>
    <lineage>
        <taxon>Eukaryota</taxon>
        <taxon>Viridiplantae</taxon>
        <taxon>Streptophyta</taxon>
        <taxon>Embryophyta</taxon>
        <taxon>Tracheophyta</taxon>
        <taxon>Spermatophyta</taxon>
        <taxon>Magnoliopsida</taxon>
        <taxon>eudicotyledons</taxon>
        <taxon>Gunneridae</taxon>
        <taxon>Pentapetalae</taxon>
        <taxon>rosids</taxon>
        <taxon>fabids</taxon>
        <taxon>Fabales</taxon>
        <taxon>Fabaceae</taxon>
        <taxon>Papilionoideae</taxon>
        <taxon>50 kb inversion clade</taxon>
        <taxon>NPAAA clade</taxon>
        <taxon>Hologalegina</taxon>
        <taxon>IRL clade</taxon>
        <taxon>Trifolieae</taxon>
        <taxon>Medicago</taxon>
    </lineage>
</organism>
<reference evidence="7 10" key="1">
    <citation type="journal article" date="2011" name="Nature">
        <title>The Medicago genome provides insight into the evolution of rhizobial symbioses.</title>
        <authorList>
            <person name="Young N.D."/>
            <person name="Debelle F."/>
            <person name="Oldroyd G.E."/>
            <person name="Geurts R."/>
            <person name="Cannon S.B."/>
            <person name="Udvardi M.K."/>
            <person name="Benedito V.A."/>
            <person name="Mayer K.F."/>
            <person name="Gouzy J."/>
            <person name="Schoof H."/>
            <person name="Van de Peer Y."/>
            <person name="Proost S."/>
            <person name="Cook D.R."/>
            <person name="Meyers B.C."/>
            <person name="Spannagl M."/>
            <person name="Cheung F."/>
            <person name="De Mita S."/>
            <person name="Krishnakumar V."/>
            <person name="Gundlach H."/>
            <person name="Zhou S."/>
            <person name="Mudge J."/>
            <person name="Bharti A.K."/>
            <person name="Murray J.D."/>
            <person name="Naoumkina M.A."/>
            <person name="Rosen B."/>
            <person name="Silverstein K.A."/>
            <person name="Tang H."/>
            <person name="Rombauts S."/>
            <person name="Zhao P.X."/>
            <person name="Zhou P."/>
            <person name="Barbe V."/>
            <person name="Bardou P."/>
            <person name="Bechner M."/>
            <person name="Bellec A."/>
            <person name="Berger A."/>
            <person name="Berges H."/>
            <person name="Bidwell S."/>
            <person name="Bisseling T."/>
            <person name="Choisne N."/>
            <person name="Couloux A."/>
            <person name="Denny R."/>
            <person name="Deshpande S."/>
            <person name="Dai X."/>
            <person name="Doyle J.J."/>
            <person name="Dudez A.M."/>
            <person name="Farmer A.D."/>
            <person name="Fouteau S."/>
            <person name="Franken C."/>
            <person name="Gibelin C."/>
            <person name="Gish J."/>
            <person name="Goldstein S."/>
            <person name="Gonzalez A.J."/>
            <person name="Green P.J."/>
            <person name="Hallab A."/>
            <person name="Hartog M."/>
            <person name="Hua A."/>
            <person name="Humphray S.J."/>
            <person name="Jeong D.H."/>
            <person name="Jing Y."/>
            <person name="Jocker A."/>
            <person name="Kenton S.M."/>
            <person name="Kim D.J."/>
            <person name="Klee K."/>
            <person name="Lai H."/>
            <person name="Lang C."/>
            <person name="Lin S."/>
            <person name="Macmil S.L."/>
            <person name="Magdelenat G."/>
            <person name="Matthews L."/>
            <person name="McCorrison J."/>
            <person name="Monaghan E.L."/>
            <person name="Mun J.H."/>
            <person name="Najar F.Z."/>
            <person name="Nicholson C."/>
            <person name="Noirot C."/>
            <person name="O'Bleness M."/>
            <person name="Paule C.R."/>
            <person name="Poulain J."/>
            <person name="Prion F."/>
            <person name="Qin B."/>
            <person name="Qu C."/>
            <person name="Retzel E.F."/>
            <person name="Riddle C."/>
            <person name="Sallet E."/>
            <person name="Samain S."/>
            <person name="Samson N."/>
            <person name="Sanders I."/>
            <person name="Saurat O."/>
            <person name="Scarpelli C."/>
            <person name="Schiex T."/>
            <person name="Segurens B."/>
            <person name="Severin A.J."/>
            <person name="Sherrier D.J."/>
            <person name="Shi R."/>
            <person name="Sims S."/>
            <person name="Singer S.R."/>
            <person name="Sinharoy S."/>
            <person name="Sterck L."/>
            <person name="Viollet A."/>
            <person name="Wang B.B."/>
            <person name="Wang K."/>
            <person name="Wang M."/>
            <person name="Wang X."/>
            <person name="Warfsmann J."/>
            <person name="Weissenbach J."/>
            <person name="White D.D."/>
            <person name="White J.D."/>
            <person name="Wiley G.B."/>
            <person name="Wincker P."/>
            <person name="Xing Y."/>
            <person name="Yang L."/>
            <person name="Yao Z."/>
            <person name="Ying F."/>
            <person name="Zhai J."/>
            <person name="Zhou L."/>
            <person name="Zuber A."/>
            <person name="Denarie J."/>
            <person name="Dixon R.A."/>
            <person name="May G.D."/>
            <person name="Schwartz D.C."/>
            <person name="Rogers J."/>
            <person name="Quetier F."/>
            <person name="Town C.D."/>
            <person name="Roe B.A."/>
        </authorList>
    </citation>
    <scope>NUCLEOTIDE SEQUENCE [LARGE SCALE GENOMIC DNA]</scope>
    <source>
        <strain evidence="7">A17</strain>
        <strain evidence="9 10">cv. Jemalong A17</strain>
    </source>
</reference>
<dbReference type="OrthoDB" id="677896at2759"/>
<feature type="region of interest" description="SAW" evidence="5">
    <location>
        <begin position="584"/>
        <end position="657"/>
    </location>
</feature>
<keyword evidence="4" id="KW-0539">Nucleus</keyword>
<evidence type="ECO:0000313" key="7">
    <source>
        <dbReference type="EMBL" id="AES79131.2"/>
    </source>
</evidence>
<dbReference type="HOGENOM" id="CLU_011924_6_1_1"/>
<proteinExistence type="inferred from homology"/>
<dbReference type="EMBL" id="CM001223">
    <property type="protein sequence ID" value="AES79131.2"/>
    <property type="molecule type" value="Genomic_DNA"/>
</dbReference>
<protein>
    <submittedName>
        <fullName evidence="7">GRAS family transcription factor</fullName>
    </submittedName>
    <submittedName>
        <fullName evidence="8">Putative transcription factor GRAS family</fullName>
    </submittedName>
</protein>
<evidence type="ECO:0000256" key="2">
    <source>
        <dbReference type="ARBA" id="ARBA00023015"/>
    </source>
</evidence>
<reference evidence="9" key="3">
    <citation type="submission" date="2015-04" db="UniProtKB">
        <authorList>
            <consortium name="EnsemblPlants"/>
        </authorList>
    </citation>
    <scope>IDENTIFICATION</scope>
    <source>
        <strain evidence="9">cv. Jemalong A17</strain>
    </source>
</reference>
<evidence type="ECO:0000313" key="9">
    <source>
        <dbReference type="EnsemblPlants" id="AES79131"/>
    </source>
</evidence>
<name>G7L175_MEDTR</name>
<dbReference type="GO" id="GO:0009610">
    <property type="term" value="P:response to symbiotic fungus"/>
    <property type="evidence" value="ECO:0007669"/>
    <property type="project" value="UniProtKB-ARBA"/>
</dbReference>
<keyword evidence="2" id="KW-0805">Transcription regulation</keyword>
<dbReference type="Proteomes" id="UP000265566">
    <property type="component" value="Chromosome 7"/>
</dbReference>
<dbReference type="GO" id="GO:0003700">
    <property type="term" value="F:DNA-binding transcription factor activity"/>
    <property type="evidence" value="ECO:0000318"/>
    <property type="project" value="GO_Central"/>
</dbReference>
<dbReference type="Pfam" id="PF03514">
    <property type="entry name" value="GRAS"/>
    <property type="match status" value="1"/>
</dbReference>
<gene>
    <name evidence="9" type="primary">11434943</name>
    <name evidence="7" type="ordered locus">MTR_7g057230</name>
    <name evidence="8" type="ORF">MtrunA17_Chr7g0236851</name>
</gene>
<dbReference type="STRING" id="3880.G7L175"/>
<comment type="subcellular location">
    <subcellularLocation>
        <location evidence="1">Nucleus</location>
    </subcellularLocation>
</comment>
<keyword evidence="3" id="KW-0804">Transcription</keyword>
<evidence type="ECO:0000313" key="10">
    <source>
        <dbReference type="Proteomes" id="UP000002051"/>
    </source>
</evidence>
<feature type="region of interest" description="Disordered" evidence="6">
    <location>
        <begin position="1"/>
        <end position="21"/>
    </location>
</feature>
<accession>A0A0C3W682</accession>
<dbReference type="Proteomes" id="UP000002051">
    <property type="component" value="Unassembled WGS sequence"/>
</dbReference>
<dbReference type="GO" id="GO:0006355">
    <property type="term" value="P:regulation of DNA-templated transcription"/>
    <property type="evidence" value="ECO:0000318"/>
    <property type="project" value="GO_Central"/>
</dbReference>
<dbReference type="PaxDb" id="3880-AES79131"/>
<dbReference type="KEGG" id="mtr:11434943"/>
<evidence type="ECO:0000256" key="6">
    <source>
        <dbReference type="SAM" id="MobiDB-lite"/>
    </source>
</evidence>
<reference evidence="8" key="4">
    <citation type="journal article" date="2018" name="Nat. Plants">
        <title>Whole-genome landscape of Medicago truncatula symbiotic genes.</title>
        <authorList>
            <person name="Pecrix Y."/>
            <person name="Gamas P."/>
            <person name="Carrere S."/>
        </authorList>
    </citation>
    <scope>NUCLEOTIDE SEQUENCE</scope>
    <source>
        <tissue evidence="8">Leaves</tissue>
    </source>
</reference>
<keyword evidence="10" id="KW-1185">Reference proteome</keyword>
<comment type="caution">
    <text evidence="5">Lacks conserved residue(s) required for the propagation of feature annotation.</text>
</comment>
<dbReference type="eggNOG" id="KOG0330">
    <property type="taxonomic scope" value="Eukaryota"/>
</dbReference>
<feature type="region of interest" description="Leucine repeat II (LRII)" evidence="5">
    <location>
        <begin position="447"/>
        <end position="479"/>
    </location>
</feature>
<dbReference type="AlphaFoldDB" id="G7L175"/>
<evidence type="ECO:0000256" key="5">
    <source>
        <dbReference type="PROSITE-ProRule" id="PRU01191"/>
    </source>
</evidence>
<dbReference type="PROSITE" id="PS50985">
    <property type="entry name" value="GRAS"/>
    <property type="match status" value="1"/>
</dbReference>
<dbReference type="GO" id="GO:0005634">
    <property type="term" value="C:nucleus"/>
    <property type="evidence" value="ECO:0000318"/>
    <property type="project" value="GO_Central"/>
</dbReference>
<dbReference type="EnsemblPlants" id="AES79131">
    <property type="protein sequence ID" value="AES79131"/>
    <property type="gene ID" value="MTR_7g057230"/>
</dbReference>
<sequence length="657" mass="73671">MFSPGFTAGGGSSDFYDGSTSNRSSITLPSSMNNNNIYNYNFSTVAQNLHHPYYQTQQEQQIPSISINPSSQIIQSQTSNLIGKRTFDEFQSQNQNILYNNNNLNLRNHNYINNNNTVLSNLLIRSVKPRNFQHSSPMSPLTPKDFTSSPLEFISPSFSSPHLGMSLCSNPNIQNPLPMNNSILQNTNFSYENSDFAEIQSTVVPTSHVPDKKMMYELEKKLHEDIDDEEEWSLVVSGIMNTNNEWSETIRNLNSFEHNPIQKPISFSPPFSTTSLNSSPSSIVSPASEFSKQSLMEAATAISEGKMDYAKEILSSFSHTQNPKLKFDSWLLDCIASALKSRVNNIENPPPVAELFSKEHTDSTQLLFDNSLCFKLSFMAANIAILEAAFKDTTKSVKNLCVVDFDIGNGKQYINLLQELHARLNGSPAMLKITTVTVNIDNENLKTIGELLVREAKSLGIGFEFKPVNLKLTELTRESLNCNSEDILAVNFAFNLCKIPDESVSTENPRDTLLRQVKSLSPSIVTILEQELNTNTALFVSRVAETLSYYNTLLESIEFAMDRGSYKRLKLEKGLSRKMRNVVACEGRDRVERCEVFGKWRARMSMAGFRLNPMSRKVTESITSRLIQGSRITVHEENGGVCFGWKGKALTVASSWC</sequence>
<dbReference type="Gramene" id="rna40368">
    <property type="protein sequence ID" value="RHN45938.1"/>
    <property type="gene ID" value="gene40368"/>
</dbReference>
<comment type="similarity">
    <text evidence="5">Belongs to the GRAS family.</text>
</comment>
<evidence type="ECO:0000256" key="1">
    <source>
        <dbReference type="ARBA" id="ARBA00004123"/>
    </source>
</evidence>